<dbReference type="AlphaFoldDB" id="A0A2P2NZV5"/>
<accession>A0A2P2NZV5</accession>
<reference evidence="1" key="1">
    <citation type="submission" date="2018-02" db="EMBL/GenBank/DDBJ databases">
        <title>Rhizophora mucronata_Transcriptome.</title>
        <authorList>
            <person name="Meera S.P."/>
            <person name="Sreeshan A."/>
            <person name="Augustine A."/>
        </authorList>
    </citation>
    <scope>NUCLEOTIDE SEQUENCE</scope>
    <source>
        <tissue evidence="1">Leaf</tissue>
    </source>
</reference>
<protein>
    <submittedName>
        <fullName evidence="1">Uncharacterized protein</fullName>
    </submittedName>
</protein>
<organism evidence="1">
    <name type="scientific">Rhizophora mucronata</name>
    <name type="common">Asiatic mangrove</name>
    <dbReference type="NCBI Taxonomy" id="61149"/>
    <lineage>
        <taxon>Eukaryota</taxon>
        <taxon>Viridiplantae</taxon>
        <taxon>Streptophyta</taxon>
        <taxon>Embryophyta</taxon>
        <taxon>Tracheophyta</taxon>
        <taxon>Spermatophyta</taxon>
        <taxon>Magnoliopsida</taxon>
        <taxon>eudicotyledons</taxon>
        <taxon>Gunneridae</taxon>
        <taxon>Pentapetalae</taxon>
        <taxon>rosids</taxon>
        <taxon>fabids</taxon>
        <taxon>Malpighiales</taxon>
        <taxon>Rhizophoraceae</taxon>
        <taxon>Rhizophora</taxon>
    </lineage>
</organism>
<evidence type="ECO:0000313" key="1">
    <source>
        <dbReference type="EMBL" id="MBX48004.1"/>
    </source>
</evidence>
<dbReference type="EMBL" id="GGEC01067520">
    <property type="protein sequence ID" value="MBX48004.1"/>
    <property type="molecule type" value="Transcribed_RNA"/>
</dbReference>
<sequence length="27" mass="3412">MKEMIIVFLSYRAHNHQFFKNKQHIHN</sequence>
<proteinExistence type="predicted"/>
<name>A0A2P2NZV5_RHIMU</name>